<dbReference type="Proteomes" id="UP000011083">
    <property type="component" value="Unassembled WGS sequence"/>
</dbReference>
<protein>
    <submittedName>
        <fullName evidence="1">Uncharacterized protein</fullName>
    </submittedName>
</protein>
<proteinExistence type="predicted"/>
<reference evidence="1 2" key="1">
    <citation type="journal article" date="2013" name="Genome Biol.">
        <title>Genome of Acanthamoeba castellanii highlights extensive lateral gene transfer and early evolution of tyrosine kinase signaling.</title>
        <authorList>
            <person name="Clarke M."/>
            <person name="Lohan A.J."/>
            <person name="Liu B."/>
            <person name="Lagkouvardos I."/>
            <person name="Roy S."/>
            <person name="Zafar N."/>
            <person name="Bertelli C."/>
            <person name="Schilde C."/>
            <person name="Kianianmomeni A."/>
            <person name="Burglin T.R."/>
            <person name="Frech C."/>
            <person name="Turcotte B."/>
            <person name="Kopec K.O."/>
            <person name="Synnott J.M."/>
            <person name="Choo C."/>
            <person name="Paponov I."/>
            <person name="Finkler A."/>
            <person name="Soon Heng Tan C."/>
            <person name="Hutchins A.P."/>
            <person name="Weinmeier T."/>
            <person name="Rattei T."/>
            <person name="Chu J.S."/>
            <person name="Gimenez G."/>
            <person name="Irimia M."/>
            <person name="Rigden D.J."/>
            <person name="Fitzpatrick D.A."/>
            <person name="Lorenzo-Morales J."/>
            <person name="Bateman A."/>
            <person name="Chiu C.H."/>
            <person name="Tang P."/>
            <person name="Hegemann P."/>
            <person name="Fromm H."/>
            <person name="Raoult D."/>
            <person name="Greub G."/>
            <person name="Miranda-Saavedra D."/>
            <person name="Chen N."/>
            <person name="Nash P."/>
            <person name="Ginger M.L."/>
            <person name="Horn M."/>
            <person name="Schaap P."/>
            <person name="Caler L."/>
            <person name="Loftus B."/>
        </authorList>
    </citation>
    <scope>NUCLEOTIDE SEQUENCE [LARGE SCALE GENOMIC DNA]</scope>
    <source>
        <strain evidence="1 2">Neff</strain>
    </source>
</reference>
<dbReference type="EMBL" id="KB007987">
    <property type="protein sequence ID" value="ELR16522.1"/>
    <property type="molecule type" value="Genomic_DNA"/>
</dbReference>
<name>L8GUA4_ACACF</name>
<keyword evidence="2" id="KW-1185">Reference proteome</keyword>
<gene>
    <name evidence="1" type="ORF">ACA1_146560</name>
</gene>
<organism evidence="1 2">
    <name type="scientific">Acanthamoeba castellanii (strain ATCC 30010 / Neff)</name>
    <dbReference type="NCBI Taxonomy" id="1257118"/>
    <lineage>
        <taxon>Eukaryota</taxon>
        <taxon>Amoebozoa</taxon>
        <taxon>Discosea</taxon>
        <taxon>Longamoebia</taxon>
        <taxon>Centramoebida</taxon>
        <taxon>Acanthamoebidae</taxon>
        <taxon>Acanthamoeba</taxon>
    </lineage>
</organism>
<evidence type="ECO:0000313" key="1">
    <source>
        <dbReference type="EMBL" id="ELR16522.1"/>
    </source>
</evidence>
<sequence length="83" mass="8986">MDSAAEEVVGATVVTRELPVYHIDLDLQYVDDSAVEDFGATLGKSLLNVVSWTLSSTGKSGLTPELHQELEGISKYYLRTSAP</sequence>
<dbReference type="VEuPathDB" id="AmoebaDB:ACA1_146560"/>
<dbReference type="RefSeq" id="XP_004338535.1">
    <property type="nucleotide sequence ID" value="XM_004338487.1"/>
</dbReference>
<accession>L8GUA4</accession>
<dbReference type="AlphaFoldDB" id="L8GUA4"/>
<dbReference type="KEGG" id="acan:ACA1_146560"/>
<dbReference type="GeneID" id="14917209"/>
<evidence type="ECO:0000313" key="2">
    <source>
        <dbReference type="Proteomes" id="UP000011083"/>
    </source>
</evidence>